<name>A0A8J4GRE6_9CHLO</name>
<feature type="compositionally biased region" description="Basic and acidic residues" evidence="1">
    <location>
        <begin position="77"/>
        <end position="87"/>
    </location>
</feature>
<evidence type="ECO:0000256" key="1">
    <source>
        <dbReference type="SAM" id="MobiDB-lite"/>
    </source>
</evidence>
<sequence>MPPSGKEPTPLQPSAVSPHHQAPQQQLDDTSLPPPQQGSEREAEKQLQKQQQQQLHETSHNHHKQMQHLHRLLTKQGQDHRMQPTDNHHHHVQRRRSTEAQLGSPPLLATATSSSPNGSAAPSAAASSSSGAVVAAMAPAEDAAAAAAAAATGDMAGGPMVVTKSPVMMARAPVSVFPATAVAVGAVRLLALPRKALLRLPQLQSVLAALAAGQLRILEHRRRDAQEMCDRLEAAAAATGEADCVSCPTGTALSPSASPAKDPYADARRRQSERRAAVGALNGNVAAALRAPEVLPTDEMISRPSAALEKMGFKVPKLRGALAHSTSVSVGVITRRRSPGSRRCSEHQPALQQLDTPFHYSQPNSPISAAAAARMRSSTGEFGPIDALTSRSQSVTAPTGPKLPAMARVTPSMAAGGAVVSDVECDGVSSPLPRGAAATAATASNGGGYPLGLDSPDRLRSSISMPERSGYSLTSRLSTTLPRITKGQVQSLRGSTSGSARGERSLCGLGGGVAQPSDPRSCSGSPIRRSPRVYDMDAYVTSASGSRAGSATRSSRNRVGFEVPLDGDGVVLSYKLQSAVAGVELIASAGSPRNLSLSGAASGGANNGSTAPTLVAAAAVPPPQVAAAVAPPRAVSVNNLGRLCIPSAGLDDGTIARNRRTGSGALSPVSTFPATLPVPPPAPSAATGWRPIRISYDDGRLPVLPSPQRPSRMFQEEAAAAAAALLRGHTGAGAAAGPGVPLVPTPPARPSGKAVLTDDAVVSRWMEEHASGFVSGASGASLLRRTTQGQSGSQQMLPPPSVLQTLAVAAAGTGSTESQLAAAAALKRRSGTG</sequence>
<proteinExistence type="predicted"/>
<accession>A0A8J4GRE6</accession>
<comment type="caution">
    <text evidence="2">The sequence shown here is derived from an EMBL/GenBank/DDBJ whole genome shotgun (WGS) entry which is preliminary data.</text>
</comment>
<dbReference type="EMBL" id="BNCQ01000044">
    <property type="protein sequence ID" value="GIM12569.1"/>
    <property type="molecule type" value="Genomic_DNA"/>
</dbReference>
<evidence type="ECO:0000313" key="2">
    <source>
        <dbReference type="EMBL" id="GIM12569.1"/>
    </source>
</evidence>
<feature type="compositionally biased region" description="Basic and acidic residues" evidence="1">
    <location>
        <begin position="263"/>
        <end position="273"/>
    </location>
</feature>
<feature type="region of interest" description="Disordered" evidence="1">
    <location>
        <begin position="1"/>
        <end position="125"/>
    </location>
</feature>
<feature type="region of interest" description="Disordered" evidence="1">
    <location>
        <begin position="510"/>
        <end position="529"/>
    </location>
</feature>
<feature type="compositionally biased region" description="Basic residues" evidence="1">
    <location>
        <begin position="61"/>
        <end position="73"/>
    </location>
</feature>
<feature type="compositionally biased region" description="Low complexity" evidence="1">
    <location>
        <begin position="109"/>
        <end position="125"/>
    </location>
</feature>
<dbReference type="Proteomes" id="UP000722791">
    <property type="component" value="Unassembled WGS sequence"/>
</dbReference>
<organism evidence="2 3">
    <name type="scientific">Volvox reticuliferus</name>
    <dbReference type="NCBI Taxonomy" id="1737510"/>
    <lineage>
        <taxon>Eukaryota</taxon>
        <taxon>Viridiplantae</taxon>
        <taxon>Chlorophyta</taxon>
        <taxon>core chlorophytes</taxon>
        <taxon>Chlorophyceae</taxon>
        <taxon>CS clade</taxon>
        <taxon>Chlamydomonadales</taxon>
        <taxon>Volvocaceae</taxon>
        <taxon>Volvox</taxon>
    </lineage>
</organism>
<dbReference type="AlphaFoldDB" id="A0A8J4GRE6"/>
<reference evidence="2" key="1">
    <citation type="journal article" date="2021" name="Proc. Natl. Acad. Sci. U.S.A.">
        <title>Three genomes in the algal genus Volvox reveal the fate of a haploid sex-determining region after a transition to homothallism.</title>
        <authorList>
            <person name="Yamamoto K."/>
            <person name="Hamaji T."/>
            <person name="Kawai-Toyooka H."/>
            <person name="Matsuzaki R."/>
            <person name="Takahashi F."/>
            <person name="Nishimura Y."/>
            <person name="Kawachi M."/>
            <person name="Noguchi H."/>
            <person name="Minakuchi Y."/>
            <person name="Umen J.G."/>
            <person name="Toyoda A."/>
            <person name="Nozaki H."/>
        </authorList>
    </citation>
    <scope>NUCLEOTIDE SEQUENCE</scope>
    <source>
        <strain evidence="2">NIES-3785</strain>
    </source>
</reference>
<feature type="region of interest" description="Disordered" evidence="1">
    <location>
        <begin position="438"/>
        <end position="473"/>
    </location>
</feature>
<gene>
    <name evidence="2" type="ORF">Vretimale_15922</name>
</gene>
<evidence type="ECO:0000313" key="3">
    <source>
        <dbReference type="Proteomes" id="UP000722791"/>
    </source>
</evidence>
<feature type="region of interest" description="Disordered" evidence="1">
    <location>
        <begin position="666"/>
        <end position="685"/>
    </location>
</feature>
<protein>
    <submittedName>
        <fullName evidence="2">Uncharacterized protein</fullName>
    </submittedName>
</protein>
<feature type="region of interest" description="Disordered" evidence="1">
    <location>
        <begin position="250"/>
        <end position="273"/>
    </location>
</feature>